<proteinExistence type="predicted"/>
<accession>A0A330M1V7</accession>
<reference evidence="3" key="1">
    <citation type="submission" date="2018-06" db="EMBL/GenBank/DDBJ databases">
        <authorList>
            <person name="Cea G.-C."/>
            <person name="William W."/>
        </authorList>
    </citation>
    <scope>NUCLEOTIDE SEQUENCE [LARGE SCALE GENOMIC DNA]</scope>
    <source>
        <strain evidence="3">DB21MT-2</strain>
    </source>
</reference>
<evidence type="ECO:0000313" key="1">
    <source>
        <dbReference type="EMBL" id="SQH75988.1"/>
    </source>
</evidence>
<dbReference type="EMBL" id="LS483452">
    <property type="protein sequence ID" value="SQH75990.1"/>
    <property type="molecule type" value="Genomic_DNA"/>
</dbReference>
<organism evidence="1 3">
    <name type="scientific">Shewanella benthica</name>
    <dbReference type="NCBI Taxonomy" id="43661"/>
    <lineage>
        <taxon>Bacteria</taxon>
        <taxon>Pseudomonadati</taxon>
        <taxon>Pseudomonadota</taxon>
        <taxon>Gammaproteobacteria</taxon>
        <taxon>Alteromonadales</taxon>
        <taxon>Shewanellaceae</taxon>
        <taxon>Shewanella</taxon>
    </lineage>
</organism>
<dbReference type="EMBL" id="LS483452">
    <property type="protein sequence ID" value="SQH75988.1"/>
    <property type="molecule type" value="Genomic_DNA"/>
</dbReference>
<name>A0A330M1V7_9GAMM</name>
<dbReference type="AlphaFoldDB" id="A0A330M1V7"/>
<sequence length="79" mass="8757">MTDFLKSLPSHHPATNNKVPKANEALFAHPKYQQIDGVKFEHGTINQITGETSLNYSVPESFSGEDIKLVEEIIGSLVF</sequence>
<dbReference type="KEGG" id="sbk:SHEWBE_2024"/>
<protein>
    <submittedName>
        <fullName evidence="1">Uncharacterized protein</fullName>
    </submittedName>
</protein>
<reference evidence="1" key="2">
    <citation type="submission" date="2018-06" db="EMBL/GenBank/DDBJ databases">
        <authorList>
            <person name="Zhirakovskaya E."/>
        </authorList>
    </citation>
    <scope>NUCLEOTIDE SEQUENCE [LARGE SCALE GENOMIC DNA]</scope>
    <source>
        <strain evidence="1">DB21MT-2</strain>
    </source>
</reference>
<dbReference type="RefSeq" id="WP_112352319.1">
    <property type="nucleotide sequence ID" value="NZ_LS483452.1"/>
</dbReference>
<dbReference type="Proteomes" id="UP000250123">
    <property type="component" value="Chromosome SHEWBE"/>
</dbReference>
<evidence type="ECO:0000313" key="3">
    <source>
        <dbReference type="Proteomes" id="UP000250123"/>
    </source>
</evidence>
<evidence type="ECO:0000313" key="2">
    <source>
        <dbReference type="EMBL" id="SQH75990.1"/>
    </source>
</evidence>
<dbReference type="KEGG" id="sbk:SHEWBE_2022"/>
<gene>
    <name evidence="1" type="ORF">SHEWBE_2022</name>
    <name evidence="2" type="ORF">SHEWBE_2024</name>
</gene>